<comment type="similarity">
    <text evidence="2 6">Belongs to the plant self-incompatibility (S1) protein family.</text>
</comment>
<dbReference type="InterPro" id="IPR010264">
    <property type="entry name" value="Self-incomp_S1"/>
</dbReference>
<dbReference type="Proteomes" id="UP000029121">
    <property type="component" value="Unassembled WGS sequence"/>
</dbReference>
<keyword evidence="5 6" id="KW-0732">Signal</keyword>
<dbReference type="PANTHER" id="PTHR31232">
    <property type="match status" value="1"/>
</dbReference>
<comment type="subcellular location">
    <subcellularLocation>
        <location evidence="1 6">Secreted</location>
    </subcellularLocation>
</comment>
<accession>R0I9K3</accession>
<feature type="signal peptide" evidence="6">
    <location>
        <begin position="1"/>
        <end position="24"/>
    </location>
</feature>
<dbReference type="GO" id="GO:0005576">
    <property type="term" value="C:extracellular region"/>
    <property type="evidence" value="ECO:0007669"/>
    <property type="project" value="UniProtKB-SubCell"/>
</dbReference>
<dbReference type="PANTHER" id="PTHR31232:SF43">
    <property type="entry name" value="S-PROTEIN HOMOLOG 29-RELATED"/>
    <property type="match status" value="1"/>
</dbReference>
<reference evidence="8" key="1">
    <citation type="journal article" date="2013" name="Nat. Genet.">
        <title>The Capsella rubella genome and the genomic consequences of rapid mating system evolution.</title>
        <authorList>
            <person name="Slotte T."/>
            <person name="Hazzouri K.M."/>
            <person name="Agren J.A."/>
            <person name="Koenig D."/>
            <person name="Maumus F."/>
            <person name="Guo Y.L."/>
            <person name="Steige K."/>
            <person name="Platts A.E."/>
            <person name="Escobar J.S."/>
            <person name="Newman L.K."/>
            <person name="Wang W."/>
            <person name="Mandakova T."/>
            <person name="Vello E."/>
            <person name="Smith L.M."/>
            <person name="Henz S.R."/>
            <person name="Steffen J."/>
            <person name="Takuno S."/>
            <person name="Brandvain Y."/>
            <person name="Coop G."/>
            <person name="Andolfatto P."/>
            <person name="Hu T.T."/>
            <person name="Blanchette M."/>
            <person name="Clark R.M."/>
            <person name="Quesneville H."/>
            <person name="Nordborg M."/>
            <person name="Gaut B.S."/>
            <person name="Lysak M.A."/>
            <person name="Jenkins J."/>
            <person name="Grimwood J."/>
            <person name="Chapman J."/>
            <person name="Prochnik S."/>
            <person name="Shu S."/>
            <person name="Rokhsar D."/>
            <person name="Schmutz J."/>
            <person name="Weigel D."/>
            <person name="Wright S.I."/>
        </authorList>
    </citation>
    <scope>NUCLEOTIDE SEQUENCE [LARGE SCALE GENOMIC DNA]</scope>
    <source>
        <strain evidence="8">cv. Monte Gargano</strain>
    </source>
</reference>
<keyword evidence="4 6" id="KW-0964">Secreted</keyword>
<organism evidence="7 8">
    <name type="scientific">Capsella rubella</name>
    <dbReference type="NCBI Taxonomy" id="81985"/>
    <lineage>
        <taxon>Eukaryota</taxon>
        <taxon>Viridiplantae</taxon>
        <taxon>Streptophyta</taxon>
        <taxon>Embryophyta</taxon>
        <taxon>Tracheophyta</taxon>
        <taxon>Spermatophyta</taxon>
        <taxon>Magnoliopsida</taxon>
        <taxon>eudicotyledons</taxon>
        <taxon>Gunneridae</taxon>
        <taxon>Pentapetalae</taxon>
        <taxon>rosids</taxon>
        <taxon>malvids</taxon>
        <taxon>Brassicales</taxon>
        <taxon>Brassicaceae</taxon>
        <taxon>Camelineae</taxon>
        <taxon>Capsella</taxon>
    </lineage>
</organism>
<proteinExistence type="inferred from homology"/>
<dbReference type="AlphaFoldDB" id="R0I9K3"/>
<keyword evidence="8" id="KW-1185">Reference proteome</keyword>
<sequence length="135" mass="15788">MNSSSNKLIVLAIYLCYVINHCHGFNPFAKTVVTITNNISPQAVLRVSCKSKDDDLGEHVLSSGQRFQWKFRPSVFRVTLFFCRFAWNNQVKRFDVYTPSRDQGHCITCNWSIMADRLCLSGNLDKYYDRCYQWK</sequence>
<evidence type="ECO:0000256" key="1">
    <source>
        <dbReference type="ARBA" id="ARBA00004613"/>
    </source>
</evidence>
<feature type="chain" id="PRO_5025085939" description="S-protein homolog" evidence="6">
    <location>
        <begin position="25"/>
        <end position="135"/>
    </location>
</feature>
<evidence type="ECO:0000313" key="7">
    <source>
        <dbReference type="EMBL" id="EOA34800.1"/>
    </source>
</evidence>
<evidence type="ECO:0000256" key="5">
    <source>
        <dbReference type="ARBA" id="ARBA00022729"/>
    </source>
</evidence>
<evidence type="ECO:0000313" key="8">
    <source>
        <dbReference type="Proteomes" id="UP000029121"/>
    </source>
</evidence>
<name>R0I9K3_9BRAS</name>
<evidence type="ECO:0000256" key="2">
    <source>
        <dbReference type="ARBA" id="ARBA00005581"/>
    </source>
</evidence>
<protein>
    <recommendedName>
        <fullName evidence="6">S-protein homolog</fullName>
    </recommendedName>
</protein>
<evidence type="ECO:0000256" key="4">
    <source>
        <dbReference type="ARBA" id="ARBA00022525"/>
    </source>
</evidence>
<keyword evidence="3 6" id="KW-0713">Self-incompatibility</keyword>
<dbReference type="EMBL" id="KB870806">
    <property type="protein sequence ID" value="EOA34800.1"/>
    <property type="molecule type" value="Genomic_DNA"/>
</dbReference>
<evidence type="ECO:0000256" key="3">
    <source>
        <dbReference type="ARBA" id="ARBA00022471"/>
    </source>
</evidence>
<dbReference type="Pfam" id="PF05938">
    <property type="entry name" value="Self-incomp_S1"/>
    <property type="match status" value="1"/>
</dbReference>
<evidence type="ECO:0000256" key="6">
    <source>
        <dbReference type="RuleBase" id="RU367044"/>
    </source>
</evidence>
<dbReference type="GO" id="GO:0060320">
    <property type="term" value="P:rejection of self pollen"/>
    <property type="evidence" value="ECO:0007669"/>
    <property type="project" value="UniProtKB-KW"/>
</dbReference>
<gene>
    <name evidence="7" type="ORF">CARUB_v10022377mg</name>
</gene>